<feature type="transmembrane region" description="Helical" evidence="6">
    <location>
        <begin position="399"/>
        <end position="427"/>
    </location>
</feature>
<name>A0A6J6CQN9_9ZZZZ</name>
<reference evidence="8" key="1">
    <citation type="submission" date="2020-05" db="EMBL/GenBank/DDBJ databases">
        <authorList>
            <person name="Chiriac C."/>
            <person name="Salcher M."/>
            <person name="Ghai R."/>
            <person name="Kavagutti S V."/>
        </authorList>
    </citation>
    <scope>NUCLEOTIDE SEQUENCE</scope>
</reference>
<evidence type="ECO:0000256" key="4">
    <source>
        <dbReference type="ARBA" id="ARBA00022989"/>
    </source>
</evidence>
<dbReference type="GO" id="GO:0008137">
    <property type="term" value="F:NADH dehydrogenase (ubiquinone) activity"/>
    <property type="evidence" value="ECO:0007669"/>
    <property type="project" value="InterPro"/>
</dbReference>
<evidence type="ECO:0000256" key="5">
    <source>
        <dbReference type="ARBA" id="ARBA00023136"/>
    </source>
</evidence>
<feature type="transmembrane region" description="Helical" evidence="6">
    <location>
        <begin position="239"/>
        <end position="258"/>
    </location>
</feature>
<dbReference type="InterPro" id="IPR050586">
    <property type="entry name" value="CPA3_Na-H_Antiporter_D"/>
</dbReference>
<feature type="transmembrane region" description="Helical" evidence="6">
    <location>
        <begin position="270"/>
        <end position="292"/>
    </location>
</feature>
<dbReference type="AlphaFoldDB" id="A0A6J6CQN9"/>
<feature type="transmembrane region" description="Helical" evidence="6">
    <location>
        <begin position="207"/>
        <end position="227"/>
    </location>
</feature>
<evidence type="ECO:0000259" key="7">
    <source>
        <dbReference type="Pfam" id="PF00361"/>
    </source>
</evidence>
<proteinExistence type="predicted"/>
<keyword evidence="5 6" id="KW-0472">Membrane</keyword>
<organism evidence="8">
    <name type="scientific">freshwater metagenome</name>
    <dbReference type="NCBI Taxonomy" id="449393"/>
    <lineage>
        <taxon>unclassified sequences</taxon>
        <taxon>metagenomes</taxon>
        <taxon>ecological metagenomes</taxon>
    </lineage>
</organism>
<dbReference type="Pfam" id="PF00361">
    <property type="entry name" value="Proton_antipo_M"/>
    <property type="match status" value="1"/>
</dbReference>
<dbReference type="PANTHER" id="PTHR42703:SF1">
    <property type="entry name" value="NA(+)_H(+) ANTIPORTER SUBUNIT D1"/>
    <property type="match status" value="1"/>
</dbReference>
<dbReference type="PRINTS" id="PR01437">
    <property type="entry name" value="NUOXDRDTASE4"/>
</dbReference>
<feature type="transmembrane region" description="Helical" evidence="6">
    <location>
        <begin position="161"/>
        <end position="187"/>
    </location>
</feature>
<keyword evidence="4 6" id="KW-1133">Transmembrane helix</keyword>
<dbReference type="InterPro" id="IPR001750">
    <property type="entry name" value="ND/Mrp_TM"/>
</dbReference>
<keyword evidence="2" id="KW-1003">Cell membrane</keyword>
<feature type="transmembrane region" description="Helical" evidence="6">
    <location>
        <begin position="108"/>
        <end position="126"/>
    </location>
</feature>
<dbReference type="InterPro" id="IPR003918">
    <property type="entry name" value="NADH_UbQ_OxRdtase"/>
</dbReference>
<keyword evidence="3 6" id="KW-0812">Transmembrane</keyword>
<evidence type="ECO:0000256" key="1">
    <source>
        <dbReference type="ARBA" id="ARBA00004651"/>
    </source>
</evidence>
<evidence type="ECO:0000256" key="3">
    <source>
        <dbReference type="ARBA" id="ARBA00022692"/>
    </source>
</evidence>
<protein>
    <submittedName>
        <fullName evidence="8">Unannotated protein</fullName>
    </submittedName>
</protein>
<feature type="transmembrane region" description="Helical" evidence="6">
    <location>
        <begin position="364"/>
        <end position="387"/>
    </location>
</feature>
<feature type="transmembrane region" description="Helical" evidence="6">
    <location>
        <begin position="447"/>
        <end position="470"/>
    </location>
</feature>
<dbReference type="EMBL" id="CAEZSR010000035">
    <property type="protein sequence ID" value="CAB4553516.1"/>
    <property type="molecule type" value="Genomic_DNA"/>
</dbReference>
<sequence length="493" mass="51556">MNVVLGLPLGLPLLGAALTMIVRARAAQRAISFVALGGSLAASVALLVEVARDDSIVVSRLGGWPAAVTITLVGDRLSAMMLVIAVALLVLVLAFAIGQRASDERSPFYHPVYLVLAAGLAQAFLAGDLFNLFVAFELMLMASYVLLTLEGTDAQIRAGTTYVVLNVVESVVLLTAVGLVFAATGTVSMADLPERLAALPDGVRTGLNLLLLVAFGIKAAVFPLFFWLPDSYPTAPSSVTAIFAGLLTKVGVYTLIRTETLLFPGGDSTLLLWIAGLTMIIGVLGAMSHLEMKRILSFHIVSQIGYMVMGLGIGTEAAIAATVFFLLHQIPVKTALFLVQGIVERETGTTAFDRTGGLVHRSGLLAALFLLPALSLAGLPPFSGFLGKLALVQAGFADGAHVIVTVALVGSILTLISMTKIWMGVFWGEVHPAPPEGREGVLRHHRLMSASTIVLVAATLAIAVLAGPLYDFCAAAAAQLVDPGRYVEAVLGP</sequence>
<feature type="domain" description="NADH:quinone oxidoreductase/Mrp antiporter transmembrane" evidence="7">
    <location>
        <begin position="126"/>
        <end position="414"/>
    </location>
</feature>
<dbReference type="GO" id="GO:0005886">
    <property type="term" value="C:plasma membrane"/>
    <property type="evidence" value="ECO:0007669"/>
    <property type="project" value="UniProtKB-SubCell"/>
</dbReference>
<comment type="subcellular location">
    <subcellularLocation>
        <location evidence="1">Cell membrane</location>
        <topology evidence="1">Multi-pass membrane protein</topology>
    </subcellularLocation>
</comment>
<evidence type="ECO:0000256" key="2">
    <source>
        <dbReference type="ARBA" id="ARBA00022475"/>
    </source>
</evidence>
<evidence type="ECO:0000313" key="8">
    <source>
        <dbReference type="EMBL" id="CAB4553516.1"/>
    </source>
</evidence>
<feature type="transmembrane region" description="Helical" evidence="6">
    <location>
        <begin position="77"/>
        <end position="96"/>
    </location>
</feature>
<gene>
    <name evidence="8" type="ORF">UFOPK1493_01247</name>
</gene>
<feature type="transmembrane region" description="Helical" evidence="6">
    <location>
        <begin position="304"/>
        <end position="327"/>
    </location>
</feature>
<dbReference type="GO" id="GO:0042773">
    <property type="term" value="P:ATP synthesis coupled electron transport"/>
    <property type="evidence" value="ECO:0007669"/>
    <property type="project" value="InterPro"/>
</dbReference>
<dbReference type="PANTHER" id="PTHR42703">
    <property type="entry name" value="NADH DEHYDROGENASE"/>
    <property type="match status" value="1"/>
</dbReference>
<evidence type="ECO:0000256" key="6">
    <source>
        <dbReference type="SAM" id="Phobius"/>
    </source>
</evidence>
<accession>A0A6J6CQN9</accession>